<dbReference type="SUPFAM" id="SSF50104">
    <property type="entry name" value="Translation proteins SH3-like domain"/>
    <property type="match status" value="1"/>
</dbReference>
<dbReference type="InterPro" id="IPR014722">
    <property type="entry name" value="Rib_uL2_dom2"/>
</dbReference>
<dbReference type="PANTHER" id="PTHR30053:SF14">
    <property type="entry name" value="TRANSLATION ELONGATION FACTOR KOW-LIKE DOMAIN-CONTAINING PROTEIN"/>
    <property type="match status" value="1"/>
</dbReference>
<dbReference type="EMBL" id="JAECZO010000038">
    <property type="protein sequence ID" value="KAK7194556.1"/>
    <property type="molecule type" value="Genomic_DNA"/>
</dbReference>
<dbReference type="GO" id="GO:0005737">
    <property type="term" value="C:cytoplasm"/>
    <property type="evidence" value="ECO:0007669"/>
    <property type="project" value="TreeGrafter"/>
</dbReference>
<proteinExistence type="predicted"/>
<dbReference type="PANTHER" id="PTHR30053">
    <property type="entry name" value="ELONGATION FACTOR P"/>
    <property type="match status" value="1"/>
</dbReference>
<reference evidence="2 3" key="1">
    <citation type="journal article" date="2021" name="MBio">
        <title>A New Model Trypanosomatid, Novymonas esmeraldas: Genomic Perception of Its 'Candidatus Pandoraea novymonadis' Endosymbiont.</title>
        <authorList>
            <person name="Zakharova A."/>
            <person name="Saura A."/>
            <person name="Butenko A."/>
            <person name="Podesvova L."/>
            <person name="Warmusova S."/>
            <person name="Kostygov A.Y."/>
            <person name="Nenarokova A."/>
            <person name="Lukes J."/>
            <person name="Opperdoes F.R."/>
            <person name="Yurchenko V."/>
        </authorList>
    </citation>
    <scope>NUCLEOTIDE SEQUENCE [LARGE SCALE GENOMIC DNA]</scope>
    <source>
        <strain evidence="2 3">E262AT.01</strain>
    </source>
</reference>
<protein>
    <submittedName>
        <fullName evidence="2">Elongation factor P (EF-P) KOW-like domain containing protein</fullName>
    </submittedName>
</protein>
<dbReference type="AlphaFoldDB" id="A0AAW0ELN6"/>
<name>A0AAW0ELN6_9TRYP</name>
<gene>
    <name evidence="2" type="ORF">NESM_000373200</name>
</gene>
<dbReference type="Proteomes" id="UP001430356">
    <property type="component" value="Unassembled WGS sequence"/>
</dbReference>
<dbReference type="InterPro" id="IPR020599">
    <property type="entry name" value="Transl_elong_fac_P/YeiP"/>
</dbReference>
<dbReference type="Pfam" id="PF08207">
    <property type="entry name" value="EFP_N"/>
    <property type="match status" value="1"/>
</dbReference>
<feature type="domain" description="Translation elongation factor KOW-like" evidence="1">
    <location>
        <begin position="47"/>
        <end position="95"/>
    </location>
</feature>
<sequence>MYRCWQRCVPAAATVVGPAARLTAPPSSPLSSSSPLLIQQRGVFADKVRAGMVLRVDKRVYRVIANTRSQKGQNAASFNIKLTEVGTSRKKEVTAGQGHDFSEVRAERVRLLFSGFDDDDQACFVFPEHSSDAGTEVNLAGDSLPEVQQKFLSCGMPVDILHIIPDDDVPDEKEMWTEITMPSSYVYTVEKITLKGLYKMATFVECDGTVSVNDQIQLGEKIKVVIKPDGTVSFGGRANA</sequence>
<dbReference type="InterPro" id="IPR013185">
    <property type="entry name" value="Transl_elong_KOW-like"/>
</dbReference>
<comment type="caution">
    <text evidence="2">The sequence shown here is derived from an EMBL/GenBank/DDBJ whole genome shotgun (WGS) entry which is preliminary data.</text>
</comment>
<evidence type="ECO:0000313" key="3">
    <source>
        <dbReference type="Proteomes" id="UP001430356"/>
    </source>
</evidence>
<dbReference type="Gene3D" id="2.30.30.30">
    <property type="match status" value="1"/>
</dbReference>
<dbReference type="GO" id="GO:0003746">
    <property type="term" value="F:translation elongation factor activity"/>
    <property type="evidence" value="ECO:0007669"/>
    <property type="project" value="UniProtKB-KW"/>
</dbReference>
<accession>A0AAW0ELN6</accession>
<keyword evidence="2" id="KW-0251">Elongation factor</keyword>
<dbReference type="InterPro" id="IPR008991">
    <property type="entry name" value="Translation_prot_SH3-like_sf"/>
</dbReference>
<evidence type="ECO:0000259" key="1">
    <source>
        <dbReference type="Pfam" id="PF08207"/>
    </source>
</evidence>
<organism evidence="2 3">
    <name type="scientific">Novymonas esmeraldas</name>
    <dbReference type="NCBI Taxonomy" id="1808958"/>
    <lineage>
        <taxon>Eukaryota</taxon>
        <taxon>Discoba</taxon>
        <taxon>Euglenozoa</taxon>
        <taxon>Kinetoplastea</taxon>
        <taxon>Metakinetoplastina</taxon>
        <taxon>Trypanosomatida</taxon>
        <taxon>Trypanosomatidae</taxon>
        <taxon>Novymonas</taxon>
    </lineage>
</organism>
<evidence type="ECO:0000313" key="2">
    <source>
        <dbReference type="EMBL" id="KAK7194556.1"/>
    </source>
</evidence>
<keyword evidence="3" id="KW-1185">Reference proteome</keyword>
<keyword evidence="2" id="KW-0648">Protein biosynthesis</keyword>